<dbReference type="SUPFAM" id="SSF54001">
    <property type="entry name" value="Cysteine proteinases"/>
    <property type="match status" value="1"/>
</dbReference>
<dbReference type="Proteomes" id="UP000046393">
    <property type="component" value="Unplaced"/>
</dbReference>
<dbReference type="AlphaFoldDB" id="A0A0N5AEI8"/>
<feature type="site" description="Important for enzyme activity" evidence="7">
    <location>
        <position position="180"/>
    </location>
</feature>
<evidence type="ECO:0000256" key="6">
    <source>
        <dbReference type="ARBA" id="ARBA00022807"/>
    </source>
</evidence>
<protein>
    <recommendedName>
        <fullName evidence="8">Ubiquitin carboxyl-terminal hydrolase</fullName>
        <ecNumber evidence="8">3.4.19.12</ecNumber>
    </recommendedName>
</protein>
<keyword evidence="4 7" id="KW-0833">Ubl conjugation pathway</keyword>
<evidence type="ECO:0000256" key="8">
    <source>
        <dbReference type="RuleBase" id="RU361215"/>
    </source>
</evidence>
<dbReference type="GO" id="GO:0016579">
    <property type="term" value="P:protein deubiquitination"/>
    <property type="evidence" value="ECO:0007669"/>
    <property type="project" value="TreeGrafter"/>
</dbReference>
<feature type="domain" description="UCH catalytic" evidence="9">
    <location>
        <begin position="5"/>
        <end position="225"/>
    </location>
</feature>
<dbReference type="InterPro" id="IPR001578">
    <property type="entry name" value="Peptidase_C12_UCH"/>
</dbReference>
<dbReference type="InterPro" id="IPR036959">
    <property type="entry name" value="Peptidase_C12_UCH_sf"/>
</dbReference>
<accession>A0A0N5AEI8</accession>
<evidence type="ECO:0000256" key="5">
    <source>
        <dbReference type="ARBA" id="ARBA00022801"/>
    </source>
</evidence>
<dbReference type="InterPro" id="IPR038765">
    <property type="entry name" value="Papain-like_cys_pep_sf"/>
</dbReference>
<comment type="similarity">
    <text evidence="2 7 8">Belongs to the peptidase C12 family.</text>
</comment>
<dbReference type="Gene3D" id="3.40.532.10">
    <property type="entry name" value="Peptidase C12, ubiquitin carboxyl-terminal hydrolase"/>
    <property type="match status" value="1"/>
</dbReference>
<dbReference type="GO" id="GO:0006511">
    <property type="term" value="P:ubiquitin-dependent protein catabolic process"/>
    <property type="evidence" value="ECO:0007669"/>
    <property type="project" value="UniProtKB-UniRule"/>
</dbReference>
<dbReference type="GO" id="GO:0005737">
    <property type="term" value="C:cytoplasm"/>
    <property type="evidence" value="ECO:0007669"/>
    <property type="project" value="TreeGrafter"/>
</dbReference>
<evidence type="ECO:0000256" key="4">
    <source>
        <dbReference type="ARBA" id="ARBA00022786"/>
    </source>
</evidence>
<evidence type="ECO:0000256" key="2">
    <source>
        <dbReference type="ARBA" id="ARBA00009326"/>
    </source>
</evidence>
<sequence>MAEANWLPLESDPEAFTEYLRDIGIKGVDCVDIFGFDDDCLNFVPKPCYAVVVCMPAGQKVLNECFKKFAKDKQEGGDDVFFMKQKISNACGTFALFHSLANIRNRVKIFLGDGAFKKWLDEALKLDIEHRSGLLAKCEKLAKAHEKCAKTGVTSVQLGDKVESHFFCYVSVDNKLYEIDSSLPSPLLCCSTTEETFLNDVGKICRGYLTEFSSNDFFNAIALVQKV</sequence>
<evidence type="ECO:0000256" key="3">
    <source>
        <dbReference type="ARBA" id="ARBA00022670"/>
    </source>
</evidence>
<keyword evidence="6 7" id="KW-0788">Thiol protease</keyword>
<evidence type="ECO:0000256" key="7">
    <source>
        <dbReference type="PROSITE-ProRule" id="PRU01393"/>
    </source>
</evidence>
<keyword evidence="5 7" id="KW-0378">Hydrolase</keyword>
<keyword evidence="10" id="KW-1185">Reference proteome</keyword>
<feature type="active site" description="Proton donor" evidence="7">
    <location>
        <position position="165"/>
    </location>
</feature>
<dbReference type="GO" id="GO:0004843">
    <property type="term" value="F:cysteine-type deubiquitinase activity"/>
    <property type="evidence" value="ECO:0007669"/>
    <property type="project" value="UniProtKB-UniRule"/>
</dbReference>
<evidence type="ECO:0000313" key="11">
    <source>
        <dbReference type="WBParaSite" id="SMUV_0000264701-mRNA-1"/>
    </source>
</evidence>
<dbReference type="PANTHER" id="PTHR10589:SF17">
    <property type="entry name" value="UBIQUITIN CARBOXYL-TERMINAL HYDROLASE"/>
    <property type="match status" value="1"/>
</dbReference>
<dbReference type="Pfam" id="PF01088">
    <property type="entry name" value="Peptidase_C12"/>
    <property type="match status" value="1"/>
</dbReference>
<feature type="site" description="Transition state stabilizer" evidence="7">
    <location>
        <position position="85"/>
    </location>
</feature>
<feature type="active site" description="Nucleophile" evidence="7">
    <location>
        <position position="91"/>
    </location>
</feature>
<keyword evidence="3 7" id="KW-0645">Protease</keyword>
<organism evidence="10 11">
    <name type="scientific">Syphacia muris</name>
    <dbReference type="NCBI Taxonomy" id="451379"/>
    <lineage>
        <taxon>Eukaryota</taxon>
        <taxon>Metazoa</taxon>
        <taxon>Ecdysozoa</taxon>
        <taxon>Nematoda</taxon>
        <taxon>Chromadorea</taxon>
        <taxon>Rhabditida</taxon>
        <taxon>Spirurina</taxon>
        <taxon>Oxyuridomorpha</taxon>
        <taxon>Oxyuroidea</taxon>
        <taxon>Oxyuridae</taxon>
        <taxon>Syphacia</taxon>
    </lineage>
</organism>
<evidence type="ECO:0000259" key="9">
    <source>
        <dbReference type="PROSITE" id="PS52048"/>
    </source>
</evidence>
<evidence type="ECO:0000313" key="10">
    <source>
        <dbReference type="Proteomes" id="UP000046393"/>
    </source>
</evidence>
<evidence type="ECO:0000256" key="1">
    <source>
        <dbReference type="ARBA" id="ARBA00000707"/>
    </source>
</evidence>
<dbReference type="WBParaSite" id="SMUV_0000264701-mRNA-1">
    <property type="protein sequence ID" value="SMUV_0000264701-mRNA-1"/>
    <property type="gene ID" value="SMUV_0000264701"/>
</dbReference>
<dbReference type="PROSITE" id="PS52048">
    <property type="entry name" value="UCH_DOMAIN"/>
    <property type="match status" value="1"/>
</dbReference>
<dbReference type="STRING" id="451379.A0A0N5AEI8"/>
<name>A0A0N5AEI8_9BILA</name>
<dbReference type="PANTHER" id="PTHR10589">
    <property type="entry name" value="UBIQUITIN CARBOXYL-TERMINAL HYDROLASE"/>
    <property type="match status" value="1"/>
</dbReference>
<reference evidence="11" key="1">
    <citation type="submission" date="2017-02" db="UniProtKB">
        <authorList>
            <consortium name="WormBaseParasite"/>
        </authorList>
    </citation>
    <scope>IDENTIFICATION</scope>
</reference>
<comment type="catalytic activity">
    <reaction evidence="1 7 8">
        <text>Thiol-dependent hydrolysis of ester, thioester, amide, peptide and isopeptide bonds formed by the C-terminal Gly of ubiquitin (a 76-residue protein attached to proteins as an intracellular targeting signal).</text>
        <dbReference type="EC" id="3.4.19.12"/>
    </reaction>
</comment>
<dbReference type="PRINTS" id="PR00707">
    <property type="entry name" value="UBCTHYDRLASE"/>
</dbReference>
<proteinExistence type="inferred from homology"/>
<dbReference type="CDD" id="cd09616">
    <property type="entry name" value="Peptidase_C12_UCH_L1_L3"/>
    <property type="match status" value="1"/>
</dbReference>
<dbReference type="EC" id="3.4.19.12" evidence="8"/>